<dbReference type="EMBL" id="BSDZ01000080">
    <property type="protein sequence ID" value="GLI68523.1"/>
    <property type="molecule type" value="Genomic_DNA"/>
</dbReference>
<protein>
    <submittedName>
        <fullName evidence="3">Uncharacterized protein</fullName>
    </submittedName>
</protein>
<evidence type="ECO:0000256" key="2">
    <source>
        <dbReference type="SAM" id="Phobius"/>
    </source>
</evidence>
<gene>
    <name evidence="3" type="ORF">VaNZ11_012970</name>
</gene>
<evidence type="ECO:0000313" key="4">
    <source>
        <dbReference type="Proteomes" id="UP001165090"/>
    </source>
</evidence>
<evidence type="ECO:0000256" key="1">
    <source>
        <dbReference type="SAM" id="MobiDB-lite"/>
    </source>
</evidence>
<keyword evidence="2" id="KW-0472">Membrane</keyword>
<name>A0ABQ5SF25_9CHLO</name>
<sequence length="106" mass="10864">MWELVHTTMGRAIVILGLVNVAIGIHLFTSLFGGSFRFFALLAATPVACLALISSITDRLSWQSSHGAEMMDDHAATAATAAATADGRDSPAGPIQGGKSIGPSAP</sequence>
<feature type="region of interest" description="Disordered" evidence="1">
    <location>
        <begin position="77"/>
        <end position="106"/>
    </location>
</feature>
<organism evidence="3 4">
    <name type="scientific">Volvox africanus</name>
    <dbReference type="NCBI Taxonomy" id="51714"/>
    <lineage>
        <taxon>Eukaryota</taxon>
        <taxon>Viridiplantae</taxon>
        <taxon>Chlorophyta</taxon>
        <taxon>core chlorophytes</taxon>
        <taxon>Chlorophyceae</taxon>
        <taxon>CS clade</taxon>
        <taxon>Chlamydomonadales</taxon>
        <taxon>Volvocaceae</taxon>
        <taxon>Volvox</taxon>
    </lineage>
</organism>
<keyword evidence="4" id="KW-1185">Reference proteome</keyword>
<feature type="transmembrane region" description="Helical" evidence="2">
    <location>
        <begin position="38"/>
        <end position="56"/>
    </location>
</feature>
<reference evidence="3 4" key="1">
    <citation type="journal article" date="2023" name="IScience">
        <title>Expanded male sex-determining region conserved during the evolution of homothallism in the green alga Volvox.</title>
        <authorList>
            <person name="Yamamoto K."/>
            <person name="Matsuzaki R."/>
            <person name="Mahakham W."/>
            <person name="Heman W."/>
            <person name="Sekimoto H."/>
            <person name="Kawachi M."/>
            <person name="Minakuchi Y."/>
            <person name="Toyoda A."/>
            <person name="Nozaki H."/>
        </authorList>
    </citation>
    <scope>NUCLEOTIDE SEQUENCE [LARGE SCALE GENOMIC DNA]</scope>
    <source>
        <strain evidence="3 4">NIES-4468</strain>
    </source>
</reference>
<accession>A0ABQ5SF25</accession>
<proteinExistence type="predicted"/>
<evidence type="ECO:0000313" key="3">
    <source>
        <dbReference type="EMBL" id="GLI68523.1"/>
    </source>
</evidence>
<comment type="caution">
    <text evidence="3">The sequence shown here is derived from an EMBL/GenBank/DDBJ whole genome shotgun (WGS) entry which is preliminary data.</text>
</comment>
<keyword evidence="2" id="KW-1133">Transmembrane helix</keyword>
<feature type="transmembrane region" description="Helical" evidence="2">
    <location>
        <begin position="12"/>
        <end position="32"/>
    </location>
</feature>
<dbReference type="Proteomes" id="UP001165090">
    <property type="component" value="Unassembled WGS sequence"/>
</dbReference>
<keyword evidence="2" id="KW-0812">Transmembrane</keyword>